<dbReference type="AlphaFoldDB" id="A0AAJ1QVE1"/>
<protein>
    <recommendedName>
        <fullName evidence="4">C1q domain-containing protein</fullName>
    </recommendedName>
</protein>
<evidence type="ECO:0008006" key="4">
    <source>
        <dbReference type="Google" id="ProtNLM"/>
    </source>
</evidence>
<feature type="chain" id="PRO_5042512875" description="C1q domain-containing protein" evidence="1">
    <location>
        <begin position="23"/>
        <end position="461"/>
    </location>
</feature>
<proteinExistence type="predicted"/>
<accession>A0AAJ1QVE1</accession>
<reference evidence="2 3" key="1">
    <citation type="journal article" date="2014" name="Int. J. Syst. Evol. Microbiol.">
        <title>Complete genome sequence of Corynebacterium casei LMG S-19264T (=DSM 44701T), isolated from a smear-ripened cheese.</title>
        <authorList>
            <consortium name="US DOE Joint Genome Institute (JGI-PGF)"/>
            <person name="Walter F."/>
            <person name="Albersmeier A."/>
            <person name="Kalinowski J."/>
            <person name="Ruckert C."/>
        </authorList>
    </citation>
    <scope>NUCLEOTIDE SEQUENCE [LARGE SCALE GENOMIC DNA]</scope>
    <source>
        <strain evidence="2 3">CECT 8670</strain>
    </source>
</reference>
<organism evidence="2 3">
    <name type="scientific">Polaribacter sejongensis</name>
    <dbReference type="NCBI Taxonomy" id="985043"/>
    <lineage>
        <taxon>Bacteria</taxon>
        <taxon>Pseudomonadati</taxon>
        <taxon>Bacteroidota</taxon>
        <taxon>Flavobacteriia</taxon>
        <taxon>Flavobacteriales</taxon>
        <taxon>Flavobacteriaceae</taxon>
    </lineage>
</organism>
<comment type="caution">
    <text evidence="2">The sequence shown here is derived from an EMBL/GenBank/DDBJ whole genome shotgun (WGS) entry which is preliminary data.</text>
</comment>
<feature type="signal peptide" evidence="1">
    <location>
        <begin position="1"/>
        <end position="22"/>
    </location>
</feature>
<dbReference type="Proteomes" id="UP001228636">
    <property type="component" value="Unassembled WGS sequence"/>
</dbReference>
<evidence type="ECO:0000313" key="3">
    <source>
        <dbReference type="Proteomes" id="UP001228636"/>
    </source>
</evidence>
<dbReference type="EMBL" id="JAUFQH010000004">
    <property type="protein sequence ID" value="MDN3618805.1"/>
    <property type="molecule type" value="Genomic_DNA"/>
</dbReference>
<name>A0AAJ1QVE1_9FLAO</name>
<gene>
    <name evidence="2" type="ORF">QWY81_04965</name>
</gene>
<keyword evidence="1" id="KW-0732">Signal</keyword>
<sequence length="461" mass="50318">MQHFLKQHIISFLLLLVTSIYAQEVSVINNKGTILNIRNNTVTTANTSNSNPVENDIWFDTSSSPTTIKIYNGTSWEKLSPTATKGSVFFAGATGIPTEDNTQLFWDSTNNRLGIGTSSPTNKFHVTGAMRTEGILNSDGTIGRPSYRFKNDTDTGMYSPVADEISFSVGGIEALNIDEISNNTTVTIKQTLKLDGHILDENNSTGTYGQILSATNTGTIWIDPSAVNTDTQKINIYTLNADGKNLEISLENDGETTKQTDLSALKITGDVSGTLALATVERIQNIDVSNISPTDGQTLVYDNTSSQYIPKKTFTPTVSERYPNAIQTIAESSNFTTINFQSQNFTPNSSDYTNTSDGITVLKAGRYKITYRITSEAINNVRVGGEFQLTKNTISVNNTRAYSYQTSSLVNKSTVTMVKILDLIVNDKIGVEGRVYESDRGTPDSLSILPEGTMLTIEKIN</sequence>
<dbReference type="RefSeq" id="WP_261973510.1">
    <property type="nucleotide sequence ID" value="NZ_CP103460.1"/>
</dbReference>
<evidence type="ECO:0000256" key="1">
    <source>
        <dbReference type="SAM" id="SignalP"/>
    </source>
</evidence>
<evidence type="ECO:0000313" key="2">
    <source>
        <dbReference type="EMBL" id="MDN3618805.1"/>
    </source>
</evidence>